<feature type="domain" description="Competence protein CoiA nuclease-like" evidence="1">
    <location>
        <begin position="64"/>
        <end position="164"/>
    </location>
</feature>
<dbReference type="Pfam" id="PF06054">
    <property type="entry name" value="CoiA_nuc"/>
    <property type="match status" value="1"/>
</dbReference>
<dbReference type="RefSeq" id="WP_201331606.1">
    <property type="nucleotide sequence ID" value="NZ_BOCG01000713.1"/>
</dbReference>
<keyword evidence="3" id="KW-1185">Reference proteome</keyword>
<reference evidence="3" key="1">
    <citation type="submission" date="2021-01" db="EMBL/GenBank/DDBJ databases">
        <title>Draft genome sequence of Nasalis larvatus strain YZ03.</title>
        <authorList>
            <person name="Suzuki-Hashido N."/>
            <person name="Tsuchida S."/>
            <person name="Hayakawa T."/>
        </authorList>
    </citation>
    <scope>NUCLEOTIDE SEQUENCE [LARGE SCALE GENOMIC DNA]</scope>
    <source>
        <strain evidence="3">YZ03</strain>
    </source>
</reference>
<sequence length="286" mass="32926">MYAALLHQELVLAVSEAAKVRENPAYLNQEVYRCPRCRKPVILVLSQKAEPFFKHYQVFRGLGEQEEHRQGKTLLKAALTAAGLPARLEVPLADGALRADVLANPGLAFEVQCAPLGQEEFAHRHALYRSIGIKDIWLVGRRHYLGEKLKQTQLIFFRENQLWGSYYLEIHQADSLLRLKYQVQQAPLSQQLVYRQEDFPLDGEGIAALWRFRPLLPPPEAADWLKERQYLDQQLKEKSRLGQKLGELMYLRGYTLADLPQEAFSHWRKPGEPSWLAGFLQQKTSP</sequence>
<proteinExistence type="predicted"/>
<dbReference type="EMBL" id="BOCI01000045">
    <property type="protein sequence ID" value="GHW00468.1"/>
    <property type="molecule type" value="Genomic_DNA"/>
</dbReference>
<accession>A0ABQ3W2G2</accession>
<dbReference type="Proteomes" id="UP000616547">
    <property type="component" value="Unassembled WGS sequence"/>
</dbReference>
<evidence type="ECO:0000313" key="3">
    <source>
        <dbReference type="Proteomes" id="UP000616547"/>
    </source>
</evidence>
<gene>
    <name evidence="2" type="primary">coiA</name>
    <name evidence="2" type="ORF">lacNasYZ03_01550</name>
</gene>
<name>A0ABQ3W2G2_9LACO</name>
<evidence type="ECO:0000313" key="2">
    <source>
        <dbReference type="EMBL" id="GHW00468.1"/>
    </source>
</evidence>
<organism evidence="2 3">
    <name type="scientific">Lactobacillus nasalidis</name>
    <dbReference type="NCBI Taxonomy" id="2797258"/>
    <lineage>
        <taxon>Bacteria</taxon>
        <taxon>Bacillati</taxon>
        <taxon>Bacillota</taxon>
        <taxon>Bacilli</taxon>
        <taxon>Lactobacillales</taxon>
        <taxon>Lactobacillaceae</taxon>
        <taxon>Lactobacillus</taxon>
    </lineage>
</organism>
<evidence type="ECO:0000259" key="1">
    <source>
        <dbReference type="Pfam" id="PF06054"/>
    </source>
</evidence>
<comment type="caution">
    <text evidence="2">The sequence shown here is derived from an EMBL/GenBank/DDBJ whole genome shotgun (WGS) entry which is preliminary data.</text>
</comment>
<protein>
    <submittedName>
        <fullName evidence="2">Competence protein</fullName>
    </submittedName>
</protein>
<dbReference type="InterPro" id="IPR010330">
    <property type="entry name" value="CoiA_nuc"/>
</dbReference>